<keyword evidence="9" id="KW-1185">Reference proteome</keyword>
<feature type="transmembrane region" description="Helical" evidence="6">
    <location>
        <begin position="35"/>
        <end position="58"/>
    </location>
</feature>
<dbReference type="eggNOG" id="KOG1056">
    <property type="taxonomic scope" value="Eukaryota"/>
</dbReference>
<keyword evidence="4 6" id="KW-0472">Membrane</keyword>
<dbReference type="HOGENOM" id="CLU_005389_4_0_1"/>
<dbReference type="CTD" id="6753040"/>
<dbReference type="InParanoid" id="B3RUD8"/>
<keyword evidence="2 6" id="KW-0812">Transmembrane</keyword>
<dbReference type="KEGG" id="tad:TRIADDRAFT_2811"/>
<evidence type="ECO:0000256" key="4">
    <source>
        <dbReference type="ARBA" id="ARBA00023136"/>
    </source>
</evidence>
<organism evidence="8 9">
    <name type="scientific">Trichoplax adhaerens</name>
    <name type="common">Trichoplax reptans</name>
    <dbReference type="NCBI Taxonomy" id="10228"/>
    <lineage>
        <taxon>Eukaryota</taxon>
        <taxon>Metazoa</taxon>
        <taxon>Placozoa</taxon>
        <taxon>Uniplacotomia</taxon>
        <taxon>Trichoplacea</taxon>
        <taxon>Trichoplacidae</taxon>
        <taxon>Trichoplax</taxon>
    </lineage>
</organism>
<evidence type="ECO:0000259" key="7">
    <source>
        <dbReference type="PROSITE" id="PS50259"/>
    </source>
</evidence>
<feature type="non-terminal residue" evidence="8">
    <location>
        <position position="326"/>
    </location>
</feature>
<dbReference type="OMA" id="CKDENIH"/>
<feature type="transmembrane region" description="Helical" evidence="6">
    <location>
        <begin position="147"/>
        <end position="171"/>
    </location>
</feature>
<dbReference type="GO" id="GO:0004930">
    <property type="term" value="F:G protein-coupled receptor activity"/>
    <property type="evidence" value="ECO:0007669"/>
    <property type="project" value="InterPro"/>
</dbReference>
<evidence type="ECO:0000256" key="6">
    <source>
        <dbReference type="SAM" id="Phobius"/>
    </source>
</evidence>
<feature type="transmembrane region" description="Helical" evidence="6">
    <location>
        <begin position="229"/>
        <end position="251"/>
    </location>
</feature>
<dbReference type="GO" id="GO:0016020">
    <property type="term" value="C:membrane"/>
    <property type="evidence" value="ECO:0007669"/>
    <property type="project" value="UniProtKB-SubCell"/>
</dbReference>
<evidence type="ECO:0000256" key="5">
    <source>
        <dbReference type="ARBA" id="ARBA00023180"/>
    </source>
</evidence>
<dbReference type="InterPro" id="IPR050726">
    <property type="entry name" value="mGluR"/>
</dbReference>
<evidence type="ECO:0000256" key="1">
    <source>
        <dbReference type="ARBA" id="ARBA00004141"/>
    </source>
</evidence>
<feature type="transmembrane region" description="Helical" evidence="6">
    <location>
        <begin position="70"/>
        <end position="87"/>
    </location>
</feature>
<dbReference type="Pfam" id="PF00003">
    <property type="entry name" value="7tm_3"/>
    <property type="match status" value="1"/>
</dbReference>
<dbReference type="PROSITE" id="PS50259">
    <property type="entry name" value="G_PROTEIN_RECEP_F3_4"/>
    <property type="match status" value="1"/>
</dbReference>
<dbReference type="InterPro" id="IPR017978">
    <property type="entry name" value="GPCR_3_C"/>
</dbReference>
<dbReference type="PANTHER" id="PTHR24060">
    <property type="entry name" value="METABOTROPIC GLUTAMATE RECEPTOR"/>
    <property type="match status" value="1"/>
</dbReference>
<sequence length="326" mass="36971">SQCFKCSQGFMANQNRSDCEPIATTVLNWRDPVSIVILSFILLSLLLLVFILIVYIRYENTPIVKASNKVMSYLQLFSVILLFFLAASYQFEVSTSLCWLQYTMTGTAFPLCNACLLAKTKHVADVFSASSNIRRVRNRSKGQWYKSLIQILFVFSITAIAMIVWLIFGIIDPPQAIYDYRYENQVYVRCTTRLHLGLGIVIGYTLILATICTILAWKTRKLPDNFNEARYVFICSFSILVIVALSVPGYYSTVGLVQSAFASIAVITFGLATLLLLFVPKVYTILFRPDLNTREAILRSIQEFSFNADTRIISKSNQTSRRTSFS</sequence>
<keyword evidence="5" id="KW-0325">Glycoprotein</keyword>
<name>B3RUD8_TRIAD</name>
<dbReference type="PhylomeDB" id="B3RUD8"/>
<dbReference type="EMBL" id="DS985244">
    <property type="protein sequence ID" value="EDV25794.1"/>
    <property type="molecule type" value="Genomic_DNA"/>
</dbReference>
<feature type="domain" description="G-protein coupled receptors family 3 profile" evidence="7">
    <location>
        <begin position="33"/>
        <end position="301"/>
    </location>
</feature>
<evidence type="ECO:0000256" key="3">
    <source>
        <dbReference type="ARBA" id="ARBA00022989"/>
    </source>
</evidence>
<dbReference type="GeneID" id="6753040"/>
<feature type="non-terminal residue" evidence="8">
    <location>
        <position position="1"/>
    </location>
</feature>
<comment type="subcellular location">
    <subcellularLocation>
        <location evidence="1">Membrane</location>
        <topology evidence="1">Multi-pass membrane protein</topology>
    </subcellularLocation>
</comment>
<reference evidence="8 9" key="1">
    <citation type="journal article" date="2008" name="Nature">
        <title>The Trichoplax genome and the nature of placozoans.</title>
        <authorList>
            <person name="Srivastava M."/>
            <person name="Begovic E."/>
            <person name="Chapman J."/>
            <person name="Putnam N.H."/>
            <person name="Hellsten U."/>
            <person name="Kawashima T."/>
            <person name="Kuo A."/>
            <person name="Mitros T."/>
            <person name="Salamov A."/>
            <person name="Carpenter M.L."/>
            <person name="Signorovitch A.Y."/>
            <person name="Moreno M.A."/>
            <person name="Kamm K."/>
            <person name="Grimwood J."/>
            <person name="Schmutz J."/>
            <person name="Shapiro H."/>
            <person name="Grigoriev I.V."/>
            <person name="Buss L.W."/>
            <person name="Schierwater B."/>
            <person name="Dellaporta S.L."/>
            <person name="Rokhsar D.S."/>
        </authorList>
    </citation>
    <scope>NUCLEOTIDE SEQUENCE [LARGE SCALE GENOMIC DNA]</scope>
    <source>
        <strain evidence="8 9">Grell-BS-1999</strain>
    </source>
</reference>
<proteinExistence type="predicted"/>
<dbReference type="PRINTS" id="PR00248">
    <property type="entry name" value="GPCRMGR"/>
</dbReference>
<gene>
    <name evidence="8" type="ORF">TRIADDRAFT_2811</name>
</gene>
<evidence type="ECO:0000313" key="8">
    <source>
        <dbReference type="EMBL" id="EDV25794.1"/>
    </source>
</evidence>
<feature type="transmembrane region" description="Helical" evidence="6">
    <location>
        <begin position="194"/>
        <end position="217"/>
    </location>
</feature>
<dbReference type="CDD" id="cd13953">
    <property type="entry name" value="7tm_classC_mGluR-like"/>
    <property type="match status" value="1"/>
</dbReference>
<dbReference type="InterPro" id="IPR000337">
    <property type="entry name" value="GPCR_3"/>
</dbReference>
<evidence type="ECO:0000313" key="9">
    <source>
        <dbReference type="Proteomes" id="UP000009022"/>
    </source>
</evidence>
<dbReference type="OrthoDB" id="5984008at2759"/>
<keyword evidence="3 6" id="KW-1133">Transmembrane helix</keyword>
<dbReference type="STRING" id="10228.B3RUD8"/>
<accession>B3RUD8</accession>
<evidence type="ECO:0000256" key="2">
    <source>
        <dbReference type="ARBA" id="ARBA00022692"/>
    </source>
</evidence>
<protein>
    <recommendedName>
        <fullName evidence="7">G-protein coupled receptors family 3 profile domain-containing protein</fullName>
    </recommendedName>
</protein>
<feature type="transmembrane region" description="Helical" evidence="6">
    <location>
        <begin position="257"/>
        <end position="279"/>
    </location>
</feature>
<dbReference type="AlphaFoldDB" id="B3RUD8"/>
<dbReference type="Proteomes" id="UP000009022">
    <property type="component" value="Unassembled WGS sequence"/>
</dbReference>
<dbReference type="RefSeq" id="XP_002111827.1">
    <property type="nucleotide sequence ID" value="XM_002111791.1"/>
</dbReference>